<proteinExistence type="predicted"/>
<dbReference type="Proteomes" id="UP000887566">
    <property type="component" value="Unplaced"/>
</dbReference>
<organism evidence="1 2">
    <name type="scientific">Plectus sambesii</name>
    <dbReference type="NCBI Taxonomy" id="2011161"/>
    <lineage>
        <taxon>Eukaryota</taxon>
        <taxon>Metazoa</taxon>
        <taxon>Ecdysozoa</taxon>
        <taxon>Nematoda</taxon>
        <taxon>Chromadorea</taxon>
        <taxon>Plectida</taxon>
        <taxon>Plectina</taxon>
        <taxon>Plectoidea</taxon>
        <taxon>Plectidae</taxon>
        <taxon>Plectus</taxon>
    </lineage>
</organism>
<protein>
    <submittedName>
        <fullName evidence="2">Uncharacterized protein</fullName>
    </submittedName>
</protein>
<dbReference type="WBParaSite" id="PSAMB.scaffold3695size17219.g22249.t1">
    <property type="protein sequence ID" value="PSAMB.scaffold3695size17219.g22249.t1"/>
    <property type="gene ID" value="PSAMB.scaffold3695size17219.g22249"/>
</dbReference>
<dbReference type="AlphaFoldDB" id="A0A914WC22"/>
<evidence type="ECO:0000313" key="1">
    <source>
        <dbReference type="Proteomes" id="UP000887566"/>
    </source>
</evidence>
<sequence length="242" mass="27263">MKQVNMTVCEMRSKTDKNLAKKSDNVLPFLHTQSPGIASHLTKELILVPRHAQLLNPVSNESFKSQPATTMTATFPYAASNEAAKESFYDVLAAATATTTATASLNSANKEQQPFDIYASIDKIITKYNGLSSDKQRRLNMPLDETIKQNLDERRADICANLNVNELVNQHMLNLLSSDEVSSIQDARGTDKNRLFFTAVKKNIRCLITFLIGLKETQHEQRFHYFCTKEFCDKLVSILDKL</sequence>
<reference evidence="2" key="1">
    <citation type="submission" date="2022-11" db="UniProtKB">
        <authorList>
            <consortium name="WormBaseParasite"/>
        </authorList>
    </citation>
    <scope>IDENTIFICATION</scope>
</reference>
<keyword evidence="1" id="KW-1185">Reference proteome</keyword>
<accession>A0A914WC22</accession>
<name>A0A914WC22_9BILA</name>
<evidence type="ECO:0000313" key="2">
    <source>
        <dbReference type="WBParaSite" id="PSAMB.scaffold3695size17219.g22249.t1"/>
    </source>
</evidence>